<dbReference type="SUPFAM" id="SSF52799">
    <property type="entry name" value="(Phosphotyrosine protein) phosphatases II"/>
    <property type="match status" value="1"/>
</dbReference>
<protein>
    <submittedName>
        <fullName evidence="3">Tyrosine-protein phosphatase</fullName>
    </submittedName>
</protein>
<name>A0ABY5KRD5_9CELL</name>
<organism evidence="3 4">
    <name type="scientific">Cellulomonas xiejunii</name>
    <dbReference type="NCBI Taxonomy" id="2968083"/>
    <lineage>
        <taxon>Bacteria</taxon>
        <taxon>Bacillati</taxon>
        <taxon>Actinomycetota</taxon>
        <taxon>Actinomycetes</taxon>
        <taxon>Micrococcales</taxon>
        <taxon>Cellulomonadaceae</taxon>
        <taxon>Cellulomonas</taxon>
    </lineage>
</organism>
<accession>A0ABY5KRD5</accession>
<gene>
    <name evidence="3" type="ORF">NP048_05000</name>
</gene>
<dbReference type="PANTHER" id="PTHR31126:SF1">
    <property type="entry name" value="TYROSINE SPECIFIC PROTEIN PHOSPHATASES DOMAIN-CONTAINING PROTEIN"/>
    <property type="match status" value="1"/>
</dbReference>
<dbReference type="InterPro" id="IPR029021">
    <property type="entry name" value="Prot-tyrosine_phosphatase-like"/>
</dbReference>
<dbReference type="Pfam" id="PF13350">
    <property type="entry name" value="Y_phosphatase3"/>
    <property type="match status" value="1"/>
</dbReference>
<dbReference type="RefSeq" id="WP_227578387.1">
    <property type="nucleotide sequence ID" value="NZ_CP101987.1"/>
</dbReference>
<reference evidence="3 4" key="1">
    <citation type="submission" date="2022-07" db="EMBL/GenBank/DDBJ databases">
        <title>Novel species in genus cellulomonas.</title>
        <authorList>
            <person name="Ye L."/>
        </authorList>
    </citation>
    <scope>NUCLEOTIDE SEQUENCE [LARGE SCALE GENOMIC DNA]</scope>
    <source>
        <strain evidence="4">zg-B89</strain>
    </source>
</reference>
<dbReference type="Gene3D" id="3.90.190.10">
    <property type="entry name" value="Protein tyrosine phosphatase superfamily"/>
    <property type="match status" value="1"/>
</dbReference>
<proteinExistence type="inferred from homology"/>
<dbReference type="PANTHER" id="PTHR31126">
    <property type="entry name" value="TYROSINE-PROTEIN PHOSPHATASE"/>
    <property type="match status" value="1"/>
</dbReference>
<keyword evidence="4" id="KW-1185">Reference proteome</keyword>
<evidence type="ECO:0000256" key="1">
    <source>
        <dbReference type="ARBA" id="ARBA00009580"/>
    </source>
</evidence>
<comment type="similarity">
    <text evidence="1">Belongs to the protein-tyrosine phosphatase family.</text>
</comment>
<dbReference type="InterPro" id="IPR016130">
    <property type="entry name" value="Tyr_Pase_AS"/>
</dbReference>
<evidence type="ECO:0000259" key="2">
    <source>
        <dbReference type="PROSITE" id="PS50056"/>
    </source>
</evidence>
<dbReference type="PROSITE" id="PS00383">
    <property type="entry name" value="TYR_PHOSPHATASE_1"/>
    <property type="match status" value="1"/>
</dbReference>
<dbReference type="PROSITE" id="PS50056">
    <property type="entry name" value="TYR_PHOSPHATASE_2"/>
    <property type="match status" value="1"/>
</dbReference>
<sequence>MRALRVEGLVNARDLGGLPLTGGGTTPCGVFFRSENVDAVTARGWDELHDLGVRTVVDLRQDAERERDRSRRPDWLATVHVDLDGLENVDFWRGYADNGLWGTAAYFLPHLAAMPERAGAALAAVADADEGGVLFHCMAGRDRTGLVAMLLLRLVGADPDAIVDDYLETVRNADALAQAAGRANDEPLREAILARRGSCTEGAFRDALGGLDIDAFLAAAGLPGTTVQRLRTWRASVVPTRSGRPAG</sequence>
<dbReference type="Proteomes" id="UP001316384">
    <property type="component" value="Chromosome"/>
</dbReference>
<evidence type="ECO:0000313" key="4">
    <source>
        <dbReference type="Proteomes" id="UP001316384"/>
    </source>
</evidence>
<dbReference type="InterPro" id="IPR000387">
    <property type="entry name" value="Tyr_Pase_dom"/>
</dbReference>
<dbReference type="EMBL" id="CP101987">
    <property type="protein sequence ID" value="UUI72809.1"/>
    <property type="molecule type" value="Genomic_DNA"/>
</dbReference>
<evidence type="ECO:0000313" key="3">
    <source>
        <dbReference type="EMBL" id="UUI72809.1"/>
    </source>
</evidence>
<feature type="domain" description="Tyrosine specific protein phosphatases" evidence="2">
    <location>
        <begin position="105"/>
        <end position="172"/>
    </location>
</feature>
<dbReference type="InterPro" id="IPR026893">
    <property type="entry name" value="Tyr/Ser_Pase_IphP-type"/>
</dbReference>